<gene>
    <name evidence="1" type="ORF">HNP81_004637</name>
</gene>
<dbReference type="EMBL" id="JACJHX010000030">
    <property type="protein sequence ID" value="MBA9029265.1"/>
    <property type="molecule type" value="Genomic_DNA"/>
</dbReference>
<protein>
    <submittedName>
        <fullName evidence="1">Uncharacterized protein</fullName>
    </submittedName>
</protein>
<keyword evidence="2" id="KW-1185">Reference proteome</keyword>
<sequence length="93" mass="10881">MKSCSGQPIKRGITYDIFRIGKISLGRGKYYVHFTRSPIDIAINSKIWVDFNRVVLYQCSFEEDDLYSMMDFTLDTEDRGDELQGRLPVEFPF</sequence>
<reference evidence="1 2" key="1">
    <citation type="submission" date="2020-08" db="EMBL/GenBank/DDBJ databases">
        <title>Genomic Encyclopedia of Type Strains, Phase IV (KMG-IV): sequencing the most valuable type-strain genomes for metagenomic binning, comparative biology and taxonomic classification.</title>
        <authorList>
            <person name="Goeker M."/>
        </authorList>
    </citation>
    <scope>NUCLEOTIDE SEQUENCE [LARGE SCALE GENOMIC DNA]</scope>
    <source>
        <strain evidence="1 2">DSM 105481</strain>
    </source>
</reference>
<organism evidence="1 2">
    <name type="scientific">Peribacillus huizhouensis</name>
    <dbReference type="NCBI Taxonomy" id="1501239"/>
    <lineage>
        <taxon>Bacteria</taxon>
        <taxon>Bacillati</taxon>
        <taxon>Bacillota</taxon>
        <taxon>Bacilli</taxon>
        <taxon>Bacillales</taxon>
        <taxon>Bacillaceae</taxon>
        <taxon>Peribacillus</taxon>
    </lineage>
</organism>
<accession>A0ABR6CXC4</accession>
<evidence type="ECO:0000313" key="2">
    <source>
        <dbReference type="Proteomes" id="UP000626697"/>
    </source>
</evidence>
<name>A0ABR6CXC4_9BACI</name>
<comment type="caution">
    <text evidence="1">The sequence shown here is derived from an EMBL/GenBank/DDBJ whole genome shotgun (WGS) entry which is preliminary data.</text>
</comment>
<dbReference type="Proteomes" id="UP000626697">
    <property type="component" value="Unassembled WGS sequence"/>
</dbReference>
<proteinExistence type="predicted"/>
<evidence type="ECO:0000313" key="1">
    <source>
        <dbReference type="EMBL" id="MBA9029265.1"/>
    </source>
</evidence>